<dbReference type="EMBL" id="KV907495">
    <property type="protein sequence ID" value="OOF99188.1"/>
    <property type="molecule type" value="Genomic_DNA"/>
</dbReference>
<name>A0A1R3RXI4_ASPC5</name>
<feature type="domain" description="Enoyl reductase (ER)" evidence="3">
    <location>
        <begin position="70"/>
        <end position="361"/>
    </location>
</feature>
<dbReference type="InterPro" id="IPR045010">
    <property type="entry name" value="MDR_fam"/>
</dbReference>
<dbReference type="SUPFAM" id="SSF51735">
    <property type="entry name" value="NAD(P)-binding Rossmann-fold domains"/>
    <property type="match status" value="1"/>
</dbReference>
<dbReference type="OrthoDB" id="809632at2759"/>
<gene>
    <name evidence="4" type="ORF">ASPCADRAFT_127754</name>
</gene>
<evidence type="ECO:0000256" key="2">
    <source>
        <dbReference type="SAM" id="MobiDB-lite"/>
    </source>
</evidence>
<accession>A0A1R3RXI4</accession>
<dbReference type="PANTHER" id="PTHR43205:SF19">
    <property type="entry name" value="ENOYL REDUCTASE (ER) DOMAIN-CONTAINING PROTEIN"/>
    <property type="match status" value="1"/>
</dbReference>
<dbReference type="VEuPathDB" id="FungiDB:ASPCADRAFT_127754"/>
<evidence type="ECO:0000256" key="1">
    <source>
        <dbReference type="ARBA" id="ARBA00023002"/>
    </source>
</evidence>
<dbReference type="Proteomes" id="UP000188318">
    <property type="component" value="Unassembled WGS sequence"/>
</dbReference>
<dbReference type="InterPro" id="IPR020843">
    <property type="entry name" value="ER"/>
</dbReference>
<evidence type="ECO:0000313" key="5">
    <source>
        <dbReference type="Proteomes" id="UP000188318"/>
    </source>
</evidence>
<dbReference type="SMART" id="SM00829">
    <property type="entry name" value="PKS_ER"/>
    <property type="match status" value="1"/>
</dbReference>
<organism evidence="4 5">
    <name type="scientific">Aspergillus carbonarius (strain ITEM 5010)</name>
    <dbReference type="NCBI Taxonomy" id="602072"/>
    <lineage>
        <taxon>Eukaryota</taxon>
        <taxon>Fungi</taxon>
        <taxon>Dikarya</taxon>
        <taxon>Ascomycota</taxon>
        <taxon>Pezizomycotina</taxon>
        <taxon>Eurotiomycetes</taxon>
        <taxon>Eurotiomycetidae</taxon>
        <taxon>Eurotiales</taxon>
        <taxon>Aspergillaceae</taxon>
        <taxon>Aspergillus</taxon>
        <taxon>Aspergillus subgen. Circumdati</taxon>
    </lineage>
</organism>
<dbReference type="SUPFAM" id="SSF50129">
    <property type="entry name" value="GroES-like"/>
    <property type="match status" value="1"/>
</dbReference>
<dbReference type="PANTHER" id="PTHR43205">
    <property type="entry name" value="PROSTAGLANDIN REDUCTASE"/>
    <property type="match status" value="1"/>
</dbReference>
<dbReference type="Pfam" id="PF16884">
    <property type="entry name" value="ADH_N_2"/>
    <property type="match status" value="1"/>
</dbReference>
<dbReference type="OMA" id="DKVMGMT"/>
<feature type="compositionally biased region" description="Polar residues" evidence="2">
    <location>
        <begin position="1"/>
        <end position="21"/>
    </location>
</feature>
<reference evidence="5" key="1">
    <citation type="journal article" date="2017" name="Genome Biol.">
        <title>Comparative genomics reveals high biological diversity and specific adaptations in the industrially and medically important fungal genus Aspergillus.</title>
        <authorList>
            <person name="de Vries R.P."/>
            <person name="Riley R."/>
            <person name="Wiebenga A."/>
            <person name="Aguilar-Osorio G."/>
            <person name="Amillis S."/>
            <person name="Uchima C.A."/>
            <person name="Anderluh G."/>
            <person name="Asadollahi M."/>
            <person name="Askin M."/>
            <person name="Barry K."/>
            <person name="Battaglia E."/>
            <person name="Bayram O."/>
            <person name="Benocci T."/>
            <person name="Braus-Stromeyer S.A."/>
            <person name="Caldana C."/>
            <person name="Canovas D."/>
            <person name="Cerqueira G.C."/>
            <person name="Chen F."/>
            <person name="Chen W."/>
            <person name="Choi C."/>
            <person name="Clum A."/>
            <person name="Dos Santos R.A."/>
            <person name="Damasio A.R."/>
            <person name="Diallinas G."/>
            <person name="Emri T."/>
            <person name="Fekete E."/>
            <person name="Flipphi M."/>
            <person name="Freyberg S."/>
            <person name="Gallo A."/>
            <person name="Gournas C."/>
            <person name="Habgood R."/>
            <person name="Hainaut M."/>
            <person name="Harispe M.L."/>
            <person name="Henrissat B."/>
            <person name="Hilden K.S."/>
            <person name="Hope R."/>
            <person name="Hossain A."/>
            <person name="Karabika E."/>
            <person name="Karaffa L."/>
            <person name="Karanyi Z."/>
            <person name="Krasevec N."/>
            <person name="Kuo A."/>
            <person name="Kusch H."/>
            <person name="LaButti K."/>
            <person name="Lagendijk E.L."/>
            <person name="Lapidus A."/>
            <person name="Levasseur A."/>
            <person name="Lindquist E."/>
            <person name="Lipzen A."/>
            <person name="Logrieco A.F."/>
            <person name="MacCabe A."/>
            <person name="Maekelae M.R."/>
            <person name="Malavazi I."/>
            <person name="Melin P."/>
            <person name="Meyer V."/>
            <person name="Mielnichuk N."/>
            <person name="Miskei M."/>
            <person name="Molnar A.P."/>
            <person name="Mule G."/>
            <person name="Ngan C.Y."/>
            <person name="Orejas M."/>
            <person name="Orosz E."/>
            <person name="Ouedraogo J.P."/>
            <person name="Overkamp K.M."/>
            <person name="Park H.-S."/>
            <person name="Perrone G."/>
            <person name="Piumi F."/>
            <person name="Punt P.J."/>
            <person name="Ram A.F."/>
            <person name="Ramon A."/>
            <person name="Rauscher S."/>
            <person name="Record E."/>
            <person name="Riano-Pachon D.M."/>
            <person name="Robert V."/>
            <person name="Roehrig J."/>
            <person name="Ruller R."/>
            <person name="Salamov A."/>
            <person name="Salih N.S."/>
            <person name="Samson R.A."/>
            <person name="Sandor E."/>
            <person name="Sanguinetti M."/>
            <person name="Schuetze T."/>
            <person name="Sepcic K."/>
            <person name="Shelest E."/>
            <person name="Sherlock G."/>
            <person name="Sophianopoulou V."/>
            <person name="Squina F.M."/>
            <person name="Sun H."/>
            <person name="Susca A."/>
            <person name="Todd R.B."/>
            <person name="Tsang A."/>
            <person name="Unkles S.E."/>
            <person name="van de Wiele N."/>
            <person name="van Rossen-Uffink D."/>
            <person name="Oliveira J.V."/>
            <person name="Vesth T.C."/>
            <person name="Visser J."/>
            <person name="Yu J.-H."/>
            <person name="Zhou M."/>
            <person name="Andersen M.R."/>
            <person name="Archer D.B."/>
            <person name="Baker S.E."/>
            <person name="Benoit I."/>
            <person name="Brakhage A.A."/>
            <person name="Braus G.H."/>
            <person name="Fischer R."/>
            <person name="Frisvad J.C."/>
            <person name="Goldman G.H."/>
            <person name="Houbraken J."/>
            <person name="Oakley B."/>
            <person name="Pocsi I."/>
            <person name="Scazzocchio C."/>
            <person name="Seiboth B."/>
            <person name="vanKuyk P.A."/>
            <person name="Wortman J."/>
            <person name="Dyer P.S."/>
            <person name="Grigoriev I.V."/>
        </authorList>
    </citation>
    <scope>NUCLEOTIDE SEQUENCE [LARGE SCALE GENOMIC DNA]</scope>
    <source>
        <strain evidence="5">ITEM 5010</strain>
    </source>
</reference>
<dbReference type="Gene3D" id="3.40.50.720">
    <property type="entry name" value="NAD(P)-binding Rossmann-like Domain"/>
    <property type="match status" value="1"/>
</dbReference>
<feature type="region of interest" description="Disordered" evidence="2">
    <location>
        <begin position="1"/>
        <end position="39"/>
    </location>
</feature>
<keyword evidence="5" id="KW-1185">Reference proteome</keyword>
<dbReference type="GO" id="GO:0016628">
    <property type="term" value="F:oxidoreductase activity, acting on the CH-CH group of donors, NAD or NADP as acceptor"/>
    <property type="evidence" value="ECO:0007669"/>
    <property type="project" value="InterPro"/>
</dbReference>
<keyword evidence="1" id="KW-0560">Oxidoreductase</keyword>
<dbReference type="InterPro" id="IPR011032">
    <property type="entry name" value="GroES-like_sf"/>
</dbReference>
<dbReference type="InterPro" id="IPR041694">
    <property type="entry name" value="ADH_N_2"/>
</dbReference>
<dbReference type="InterPro" id="IPR036291">
    <property type="entry name" value="NAD(P)-bd_dom_sf"/>
</dbReference>
<dbReference type="FunFam" id="3.40.50.720:FF:000121">
    <property type="entry name" value="Prostaglandin reductase 2"/>
    <property type="match status" value="1"/>
</dbReference>
<evidence type="ECO:0000259" key="3">
    <source>
        <dbReference type="SMART" id="SM00829"/>
    </source>
</evidence>
<dbReference type="AlphaFoldDB" id="A0A1R3RXI4"/>
<sequence length="365" mass="39725">MTIPSTTRQWILNSKPTSTPILPSHTSPPAPSTSQPEPTFIAATNPLPPLTPTTALVQTLYISNDPAQRGQMSALVDPARLYVPPMTLHAPVRTYAISRVLESGNPSLLAPGTLVLATTSWSEYAVVQISDVEVLDPERTPGVGISHYMGSFGFPGLTALYALREVVKLKKGERIVVSGAAGAVGGMVVQIAKKVLGAAEVIGIAGTDEKCRWVEGLGADVCLNYKTEGFEAELWKATEGFVDVYFDNVGGHILDLMLLRVKRYGRIAACGTIANYNRDEDPVGLKNFYQVIINRISVLGFIIFDYKDHYQEAREELIQAWKDGKIVVDDATETVVEATFEDIPRVWMKLFDGSNTGKLTTKLIG</sequence>
<protein>
    <recommendedName>
        <fullName evidence="3">Enoyl reductase (ER) domain-containing protein</fullName>
    </recommendedName>
</protein>
<proteinExistence type="predicted"/>
<evidence type="ECO:0000313" key="4">
    <source>
        <dbReference type="EMBL" id="OOF99188.1"/>
    </source>
</evidence>
<dbReference type="CDD" id="cd05288">
    <property type="entry name" value="PGDH"/>
    <property type="match status" value="1"/>
</dbReference>
<dbReference type="InterPro" id="IPR013149">
    <property type="entry name" value="ADH-like_C"/>
</dbReference>
<dbReference type="Gene3D" id="3.90.180.10">
    <property type="entry name" value="Medium-chain alcohol dehydrogenases, catalytic domain"/>
    <property type="match status" value="1"/>
</dbReference>
<dbReference type="Pfam" id="PF00107">
    <property type="entry name" value="ADH_zinc_N"/>
    <property type="match status" value="1"/>
</dbReference>